<dbReference type="InterPro" id="IPR002645">
    <property type="entry name" value="STAS_dom"/>
</dbReference>
<feature type="transmembrane region" description="Helical" evidence="5">
    <location>
        <begin position="388"/>
        <end position="417"/>
    </location>
</feature>
<keyword evidence="4 5" id="KW-0472">Membrane</keyword>
<name>A0A8J7M194_9BACT</name>
<dbReference type="PANTHER" id="PTHR11814">
    <property type="entry name" value="SULFATE TRANSPORTER"/>
    <property type="match status" value="1"/>
</dbReference>
<feature type="transmembrane region" description="Helical" evidence="5">
    <location>
        <begin position="137"/>
        <end position="159"/>
    </location>
</feature>
<evidence type="ECO:0000256" key="5">
    <source>
        <dbReference type="SAM" id="Phobius"/>
    </source>
</evidence>
<evidence type="ECO:0000313" key="7">
    <source>
        <dbReference type="EMBL" id="MBJ6726810.1"/>
    </source>
</evidence>
<keyword evidence="8" id="KW-1185">Reference proteome</keyword>
<dbReference type="SUPFAM" id="SSF52091">
    <property type="entry name" value="SpoIIaa-like"/>
    <property type="match status" value="1"/>
</dbReference>
<dbReference type="Pfam" id="PF00916">
    <property type="entry name" value="Sulfate_transp"/>
    <property type="match status" value="1"/>
</dbReference>
<dbReference type="Gene3D" id="3.30.750.24">
    <property type="entry name" value="STAS domain"/>
    <property type="match status" value="1"/>
</dbReference>
<evidence type="ECO:0000256" key="4">
    <source>
        <dbReference type="ARBA" id="ARBA00023136"/>
    </source>
</evidence>
<feature type="domain" description="STAS" evidence="6">
    <location>
        <begin position="443"/>
        <end position="558"/>
    </location>
</feature>
<evidence type="ECO:0000256" key="1">
    <source>
        <dbReference type="ARBA" id="ARBA00004141"/>
    </source>
</evidence>
<dbReference type="AlphaFoldDB" id="A0A8J7M194"/>
<dbReference type="EMBL" id="JAEMHM010000017">
    <property type="protein sequence ID" value="MBJ6726810.1"/>
    <property type="molecule type" value="Genomic_DNA"/>
</dbReference>
<organism evidence="7 8">
    <name type="scientific">Geomesophilobacter sediminis</name>
    <dbReference type="NCBI Taxonomy" id="2798584"/>
    <lineage>
        <taxon>Bacteria</taxon>
        <taxon>Pseudomonadati</taxon>
        <taxon>Thermodesulfobacteriota</taxon>
        <taxon>Desulfuromonadia</taxon>
        <taxon>Geobacterales</taxon>
        <taxon>Geobacteraceae</taxon>
        <taxon>Geomesophilobacter</taxon>
    </lineage>
</organism>
<feature type="transmembrane region" description="Helical" evidence="5">
    <location>
        <begin position="54"/>
        <end position="71"/>
    </location>
</feature>
<accession>A0A8J7M194</accession>
<sequence>MATAPKVSFRLPFLQGILPVDRSQVRADIVAGVTLAALAIPEVMGYTKISETPVVTGLYTILIPMILYALFGASRHLVVGADSATAAILAGSLTGMATPGSTEWLALSGTLALLTAAFLFLASLARLGFLADFLSRTVLVGFFTGVGIQVCAGEISGMLGLPGGGHGTIRHLIADTQNIGQASPADFAISVAVLVIVVGSRKFSKMIPGALIAVVGAIIATWVFNLESKGVHVLGLIPSGLPRIGLPETIGSWALLRKLLPTAFMMFVVVLAQSAATSRAYATRENEDFDQNVDLMGLCLANVGAGLSGTFVVNGSPTKTQMVESAGGRSQLSQLTTGLLVLMVLLFLTGPLAYLPTAALSTIVFLIGVELIDAKGMRRIFAARPWEFWVALTTALSVVFAGVEQSILLAIVLSLMVHTRHGYLMNNMILVRDEKNGLRQQKVTAPEQVQPGLMIYRFMHSMYYANAHVLTGEVMELARGATPALVWFCIDAAAVDDVDFTAAESLRDLYGSLAEAGVRLVFCELIDEVQAEFDRSQLTDLLGRDAFFPTPAAVVAAYGLRATDEISAPHGGSK</sequence>
<feature type="transmembrane region" description="Helical" evidence="5">
    <location>
        <begin position="258"/>
        <end position="275"/>
    </location>
</feature>
<dbReference type="InterPro" id="IPR036513">
    <property type="entry name" value="STAS_dom_sf"/>
</dbReference>
<evidence type="ECO:0000256" key="3">
    <source>
        <dbReference type="ARBA" id="ARBA00022989"/>
    </source>
</evidence>
<comment type="caution">
    <text evidence="7">The sequence shown here is derived from an EMBL/GenBank/DDBJ whole genome shotgun (WGS) entry which is preliminary data.</text>
</comment>
<reference evidence="7" key="1">
    <citation type="submission" date="2020-12" db="EMBL/GenBank/DDBJ databases">
        <title>Geomonas sp. Red875, isolated from river sediment.</title>
        <authorList>
            <person name="Xu Z."/>
            <person name="Zhang Z."/>
            <person name="Masuda Y."/>
            <person name="Itoh H."/>
            <person name="Senoo K."/>
        </authorList>
    </citation>
    <scope>NUCLEOTIDE SEQUENCE</scope>
    <source>
        <strain evidence="7">Red875</strain>
    </source>
</reference>
<keyword evidence="3 5" id="KW-1133">Transmembrane helix</keyword>
<dbReference type="InterPro" id="IPR011547">
    <property type="entry name" value="SLC26A/SulP_dom"/>
</dbReference>
<dbReference type="Pfam" id="PF01740">
    <property type="entry name" value="STAS"/>
    <property type="match status" value="1"/>
</dbReference>
<feature type="transmembrane region" description="Helical" evidence="5">
    <location>
        <begin position="104"/>
        <end position="125"/>
    </location>
</feature>
<comment type="subcellular location">
    <subcellularLocation>
        <location evidence="1">Membrane</location>
        <topology evidence="1">Multi-pass membrane protein</topology>
    </subcellularLocation>
</comment>
<dbReference type="GO" id="GO:0055085">
    <property type="term" value="P:transmembrane transport"/>
    <property type="evidence" value="ECO:0007669"/>
    <property type="project" value="InterPro"/>
</dbReference>
<keyword evidence="2 5" id="KW-0812">Transmembrane</keyword>
<evidence type="ECO:0000256" key="2">
    <source>
        <dbReference type="ARBA" id="ARBA00022692"/>
    </source>
</evidence>
<proteinExistence type="predicted"/>
<feature type="transmembrane region" description="Helical" evidence="5">
    <location>
        <begin position="78"/>
        <end position="98"/>
    </location>
</feature>
<evidence type="ECO:0000259" key="6">
    <source>
        <dbReference type="PROSITE" id="PS50801"/>
    </source>
</evidence>
<feature type="transmembrane region" description="Helical" evidence="5">
    <location>
        <begin position="179"/>
        <end position="199"/>
    </location>
</feature>
<gene>
    <name evidence="7" type="ORF">JFN93_19040</name>
</gene>
<feature type="transmembrane region" description="Helical" evidence="5">
    <location>
        <begin position="206"/>
        <end position="224"/>
    </location>
</feature>
<dbReference type="InterPro" id="IPR001902">
    <property type="entry name" value="SLC26A/SulP_fam"/>
</dbReference>
<dbReference type="RefSeq" id="WP_199385720.1">
    <property type="nucleotide sequence ID" value="NZ_JAEMHM010000017.1"/>
</dbReference>
<feature type="transmembrane region" description="Helical" evidence="5">
    <location>
        <begin position="335"/>
        <end position="368"/>
    </location>
</feature>
<dbReference type="PROSITE" id="PS50801">
    <property type="entry name" value="STAS"/>
    <property type="match status" value="1"/>
</dbReference>
<dbReference type="Proteomes" id="UP000636888">
    <property type="component" value="Unassembled WGS sequence"/>
</dbReference>
<dbReference type="CDD" id="cd07042">
    <property type="entry name" value="STAS_SulP_like_sulfate_transporter"/>
    <property type="match status" value="1"/>
</dbReference>
<protein>
    <submittedName>
        <fullName evidence="7">SulP family inorganic anion transporter</fullName>
    </submittedName>
</protein>
<feature type="transmembrane region" description="Helical" evidence="5">
    <location>
        <begin position="295"/>
        <end position="314"/>
    </location>
</feature>
<dbReference type="GO" id="GO:0016020">
    <property type="term" value="C:membrane"/>
    <property type="evidence" value="ECO:0007669"/>
    <property type="project" value="UniProtKB-SubCell"/>
</dbReference>
<evidence type="ECO:0000313" key="8">
    <source>
        <dbReference type="Proteomes" id="UP000636888"/>
    </source>
</evidence>